<evidence type="ECO:0000313" key="1">
    <source>
        <dbReference type="EMBL" id="QXQ13935.1"/>
    </source>
</evidence>
<dbReference type="Proteomes" id="UP000887023">
    <property type="component" value="Chromosome"/>
</dbReference>
<dbReference type="PANTHER" id="PTHR34849">
    <property type="entry name" value="SSL5025 PROTEIN"/>
    <property type="match status" value="1"/>
</dbReference>
<name>A0ABX8SBW0_9ACTN</name>
<dbReference type="InterPro" id="IPR009057">
    <property type="entry name" value="Homeodomain-like_sf"/>
</dbReference>
<dbReference type="InterPro" id="IPR007367">
    <property type="entry name" value="DUF433"/>
</dbReference>
<accession>A0ABX8SBW0</accession>
<dbReference type="EMBL" id="CP079105">
    <property type="protein sequence ID" value="QXQ13935.1"/>
    <property type="molecule type" value="Genomic_DNA"/>
</dbReference>
<dbReference type="Gene3D" id="1.10.10.10">
    <property type="entry name" value="Winged helix-like DNA-binding domain superfamily/Winged helix DNA-binding domain"/>
    <property type="match status" value="1"/>
</dbReference>
<gene>
    <name evidence="1" type="ORF">KV203_00155</name>
</gene>
<reference evidence="1" key="1">
    <citation type="submission" date="2021-07" db="EMBL/GenBank/DDBJ databases">
        <title>Candidatus Kaistella beijingensis sp. nov. isolated from a municipal wastewater treatment plant is involved in sludge foaming.</title>
        <authorList>
            <person name="Song Y."/>
            <person name="Liu S.-J."/>
        </authorList>
    </citation>
    <scope>NUCLEOTIDE SEQUENCE</scope>
    <source>
        <strain evidence="1">DSM 43998</strain>
    </source>
</reference>
<proteinExistence type="predicted"/>
<sequence length="76" mass="8402">MEFTRITVDPEVMGGMPCIRGMRFPVASVVAMLADGMSPQDILTEHPDLELEDVSEALKYAAAALRERQLPLRRSA</sequence>
<protein>
    <submittedName>
        <fullName evidence="1">DUF433 domain-containing protein</fullName>
    </submittedName>
</protein>
<keyword evidence="2" id="KW-1185">Reference proteome</keyword>
<dbReference type="Pfam" id="PF04255">
    <property type="entry name" value="DUF433"/>
    <property type="match status" value="1"/>
</dbReference>
<organism evidence="1 2">
    <name type="scientific">Skermania pinensis</name>
    <dbReference type="NCBI Taxonomy" id="39122"/>
    <lineage>
        <taxon>Bacteria</taxon>
        <taxon>Bacillati</taxon>
        <taxon>Actinomycetota</taxon>
        <taxon>Actinomycetes</taxon>
        <taxon>Mycobacteriales</taxon>
        <taxon>Gordoniaceae</taxon>
        <taxon>Skermania</taxon>
    </lineage>
</organism>
<dbReference type="InterPro" id="IPR036388">
    <property type="entry name" value="WH-like_DNA-bd_sf"/>
</dbReference>
<dbReference type="SUPFAM" id="SSF46689">
    <property type="entry name" value="Homeodomain-like"/>
    <property type="match status" value="1"/>
</dbReference>
<evidence type="ECO:0000313" key="2">
    <source>
        <dbReference type="Proteomes" id="UP000887023"/>
    </source>
</evidence>
<dbReference type="PANTHER" id="PTHR34849:SF3">
    <property type="entry name" value="SSR2962 PROTEIN"/>
    <property type="match status" value="1"/>
</dbReference>